<dbReference type="RefSeq" id="WP_179667612.1">
    <property type="nucleotide sequence ID" value="NZ_JACCFP010000001.1"/>
</dbReference>
<dbReference type="FunFam" id="2.40.160.210:FF:000001">
    <property type="entry name" value="Acyl-CoA thioesterase II"/>
    <property type="match status" value="1"/>
</dbReference>
<dbReference type="AlphaFoldDB" id="A0A853C1C7"/>
<dbReference type="PANTHER" id="PTHR11066">
    <property type="entry name" value="ACYL-COA THIOESTERASE"/>
    <property type="match status" value="1"/>
</dbReference>
<evidence type="ECO:0000256" key="4">
    <source>
        <dbReference type="ARBA" id="ARBA00023098"/>
    </source>
</evidence>
<evidence type="ECO:0000313" key="11">
    <source>
        <dbReference type="Proteomes" id="UP000530424"/>
    </source>
</evidence>
<dbReference type="SUPFAM" id="SSF54637">
    <property type="entry name" value="Thioesterase/thiol ester dehydrase-isomerase"/>
    <property type="match status" value="2"/>
</dbReference>
<dbReference type="InterPro" id="IPR042171">
    <property type="entry name" value="Acyl-CoA_hotdog"/>
</dbReference>
<dbReference type="CDD" id="cd03444">
    <property type="entry name" value="Thioesterase_II_repeat1"/>
    <property type="match status" value="1"/>
</dbReference>
<dbReference type="InterPro" id="IPR029069">
    <property type="entry name" value="HotDog_dom_sf"/>
</dbReference>
<dbReference type="Pfam" id="PF13622">
    <property type="entry name" value="4HBT_3"/>
    <property type="match status" value="1"/>
</dbReference>
<organism evidence="10 11">
    <name type="scientific">Nocardioides thalensis</name>
    <dbReference type="NCBI Taxonomy" id="1914755"/>
    <lineage>
        <taxon>Bacteria</taxon>
        <taxon>Bacillati</taxon>
        <taxon>Actinomycetota</taxon>
        <taxon>Actinomycetes</taxon>
        <taxon>Propionibacteriales</taxon>
        <taxon>Nocardioidaceae</taxon>
        <taxon>Nocardioides</taxon>
    </lineage>
</organism>
<dbReference type="Pfam" id="PF02551">
    <property type="entry name" value="Acyl_CoA_thio"/>
    <property type="match status" value="1"/>
</dbReference>
<dbReference type="GO" id="GO:0009062">
    <property type="term" value="P:fatty acid catabolic process"/>
    <property type="evidence" value="ECO:0007669"/>
    <property type="project" value="TreeGrafter"/>
</dbReference>
<dbReference type="GO" id="GO:0006637">
    <property type="term" value="P:acyl-CoA metabolic process"/>
    <property type="evidence" value="ECO:0007669"/>
    <property type="project" value="InterPro"/>
</dbReference>
<dbReference type="Gene3D" id="2.40.160.210">
    <property type="entry name" value="Acyl-CoA thioesterase, double hotdog domain"/>
    <property type="match status" value="1"/>
</dbReference>
<evidence type="ECO:0000256" key="1">
    <source>
        <dbReference type="ARBA" id="ARBA00006538"/>
    </source>
</evidence>
<keyword evidence="3 10" id="KW-0378">Hydrolase</keyword>
<evidence type="ECO:0000256" key="2">
    <source>
        <dbReference type="ARBA" id="ARBA00011881"/>
    </source>
</evidence>
<dbReference type="Proteomes" id="UP000530424">
    <property type="component" value="Unassembled WGS sequence"/>
</dbReference>
<evidence type="ECO:0000256" key="6">
    <source>
        <dbReference type="ARBA" id="ARBA00071120"/>
    </source>
</evidence>
<evidence type="ECO:0000259" key="8">
    <source>
        <dbReference type="Pfam" id="PF02551"/>
    </source>
</evidence>
<comment type="subunit">
    <text evidence="2">Homotetramer.</text>
</comment>
<evidence type="ECO:0000256" key="5">
    <source>
        <dbReference type="ARBA" id="ARBA00050943"/>
    </source>
</evidence>
<gene>
    <name evidence="10" type="ORF">HNR19_001792</name>
</gene>
<proteinExistence type="inferred from homology"/>
<accession>A0A853C1C7</accession>
<dbReference type="GO" id="GO:0047617">
    <property type="term" value="F:fatty acyl-CoA hydrolase activity"/>
    <property type="evidence" value="ECO:0007669"/>
    <property type="project" value="UniProtKB-EC"/>
</dbReference>
<feature type="domain" description="Acyl-CoA thioesterase-like N-terminal HotDog" evidence="9">
    <location>
        <begin position="31"/>
        <end position="103"/>
    </location>
</feature>
<dbReference type="InterPro" id="IPR025652">
    <property type="entry name" value="TesB_C"/>
</dbReference>
<comment type="similarity">
    <text evidence="1">Belongs to the C/M/P thioester hydrolase family.</text>
</comment>
<evidence type="ECO:0000259" key="9">
    <source>
        <dbReference type="Pfam" id="PF13622"/>
    </source>
</evidence>
<feature type="domain" description="Acyl-CoA thioesterase 2 C-terminal" evidence="8">
    <location>
        <begin position="179"/>
        <end position="278"/>
    </location>
</feature>
<dbReference type="CDD" id="cd03445">
    <property type="entry name" value="Thioesterase_II_repeat2"/>
    <property type="match status" value="1"/>
</dbReference>
<sequence length="283" mass="32010">MSEAQATRELVALLDLEQLDVDLFRGRQPDTIRQRVYGGQVAAQSLIAATRTVDPEFHVHSLHSYFLLPGDYKVPIIYDVERIRDGKSFLTRRVVARQHGRPIYYQTLNFQKVEDGFEHQDRMPEVKPPEEGLDLVDLMKERGADDGLSKEWAALDVRWLGNSSYGLEEDRDRPSKTLLWIRIDGRLSDDPMEHLATFTYASDVSLLGAALAAHGADPGKVQMASLDHTIWFHRPFRADEWWLYDQWSPSAGGARGLSLGRVFTQDGTLVATVAQEGLIRPLP</sequence>
<evidence type="ECO:0000256" key="3">
    <source>
        <dbReference type="ARBA" id="ARBA00022801"/>
    </source>
</evidence>
<evidence type="ECO:0000313" key="10">
    <source>
        <dbReference type="EMBL" id="NYJ01094.1"/>
    </source>
</evidence>
<dbReference type="InterPro" id="IPR049449">
    <property type="entry name" value="TesB_ACOT8-like_N"/>
</dbReference>
<dbReference type="InterPro" id="IPR003703">
    <property type="entry name" value="Acyl_CoA_thio"/>
</dbReference>
<evidence type="ECO:0000256" key="7">
    <source>
        <dbReference type="ARBA" id="ARBA00079653"/>
    </source>
</evidence>
<reference evidence="10 11" key="1">
    <citation type="submission" date="2020-07" db="EMBL/GenBank/DDBJ databases">
        <title>Sequencing the genomes of 1000 actinobacteria strains.</title>
        <authorList>
            <person name="Klenk H.-P."/>
        </authorList>
    </citation>
    <scope>NUCLEOTIDE SEQUENCE [LARGE SCALE GENOMIC DNA]</scope>
    <source>
        <strain evidence="10 11">DSM 103833</strain>
    </source>
</reference>
<dbReference type="PANTHER" id="PTHR11066:SF34">
    <property type="entry name" value="ACYL-COENZYME A THIOESTERASE 8"/>
    <property type="match status" value="1"/>
</dbReference>
<keyword evidence="4" id="KW-0443">Lipid metabolism</keyword>
<name>A0A853C1C7_9ACTN</name>
<dbReference type="EMBL" id="JACCFP010000001">
    <property type="protein sequence ID" value="NYJ01094.1"/>
    <property type="molecule type" value="Genomic_DNA"/>
</dbReference>
<keyword evidence="11" id="KW-1185">Reference proteome</keyword>
<comment type="catalytic activity">
    <reaction evidence="5">
        <text>a fatty acyl-CoA + H2O = a fatty acid + CoA + H(+)</text>
        <dbReference type="Rhea" id="RHEA:16781"/>
        <dbReference type="ChEBI" id="CHEBI:15377"/>
        <dbReference type="ChEBI" id="CHEBI:15378"/>
        <dbReference type="ChEBI" id="CHEBI:28868"/>
        <dbReference type="ChEBI" id="CHEBI:57287"/>
        <dbReference type="ChEBI" id="CHEBI:77636"/>
        <dbReference type="EC" id="3.1.2.20"/>
    </reaction>
    <physiologicalReaction direction="left-to-right" evidence="5">
        <dbReference type="Rhea" id="RHEA:16782"/>
    </physiologicalReaction>
</comment>
<protein>
    <recommendedName>
        <fullName evidence="6">Acyl-CoA thioesterase 2</fullName>
    </recommendedName>
    <alternativeName>
        <fullName evidence="7">Thioesterase II</fullName>
    </alternativeName>
</protein>
<comment type="caution">
    <text evidence="10">The sequence shown here is derived from an EMBL/GenBank/DDBJ whole genome shotgun (WGS) entry which is preliminary data.</text>
</comment>